<accession>A0A822Z485</accession>
<dbReference type="InterPro" id="IPR000008">
    <property type="entry name" value="C2_dom"/>
</dbReference>
<protein>
    <recommendedName>
        <fullName evidence="1">C2 domain-containing protein</fullName>
    </recommendedName>
</protein>
<dbReference type="InterPro" id="IPR035892">
    <property type="entry name" value="C2_domain_sf"/>
</dbReference>
<dbReference type="AlphaFoldDB" id="A0A822Z485"/>
<dbReference type="Proteomes" id="UP000607653">
    <property type="component" value="Unassembled WGS sequence"/>
</dbReference>
<feature type="domain" description="C2" evidence="1">
    <location>
        <begin position="1"/>
        <end position="108"/>
    </location>
</feature>
<dbReference type="PROSITE" id="PS50004">
    <property type="entry name" value="C2"/>
    <property type="match status" value="1"/>
</dbReference>
<dbReference type="PANTHER" id="PTHR32246:SF169">
    <property type="entry name" value="PROTEIN SRC2-LIKE"/>
    <property type="match status" value="1"/>
</dbReference>
<dbReference type="Pfam" id="PF00168">
    <property type="entry name" value="C2"/>
    <property type="match status" value="1"/>
</dbReference>
<sequence>MESYNLQLKVVSCRHLKSFNFFQKLSIYAVISIKQKTPINRNGDKNPKWNHETKFDLKHISFLDCDNVFIEFDLHCNGIIFGYKSIEEVCVPFKHLVRSIYGKPNGVLNYSYKLNDKGKKYPESKNENGGFPVPSLRLTIHHLTSITSHRQFIICTRT</sequence>
<keyword evidence="3" id="KW-1185">Reference proteome</keyword>
<evidence type="ECO:0000313" key="3">
    <source>
        <dbReference type="Proteomes" id="UP000607653"/>
    </source>
</evidence>
<dbReference type="Gene3D" id="2.60.40.150">
    <property type="entry name" value="C2 domain"/>
    <property type="match status" value="1"/>
</dbReference>
<proteinExistence type="predicted"/>
<gene>
    <name evidence="2" type="ORF">HUJ06_013773</name>
</gene>
<dbReference type="EMBL" id="DUZY01000005">
    <property type="protein sequence ID" value="DAD39450.1"/>
    <property type="molecule type" value="Genomic_DNA"/>
</dbReference>
<dbReference type="SMART" id="SM00239">
    <property type="entry name" value="C2"/>
    <property type="match status" value="1"/>
</dbReference>
<evidence type="ECO:0000313" key="2">
    <source>
        <dbReference type="EMBL" id="DAD39450.1"/>
    </source>
</evidence>
<organism evidence="2 3">
    <name type="scientific">Nelumbo nucifera</name>
    <name type="common">Sacred lotus</name>
    <dbReference type="NCBI Taxonomy" id="4432"/>
    <lineage>
        <taxon>Eukaryota</taxon>
        <taxon>Viridiplantae</taxon>
        <taxon>Streptophyta</taxon>
        <taxon>Embryophyta</taxon>
        <taxon>Tracheophyta</taxon>
        <taxon>Spermatophyta</taxon>
        <taxon>Magnoliopsida</taxon>
        <taxon>Proteales</taxon>
        <taxon>Nelumbonaceae</taxon>
        <taxon>Nelumbo</taxon>
    </lineage>
</organism>
<evidence type="ECO:0000259" key="1">
    <source>
        <dbReference type="PROSITE" id="PS50004"/>
    </source>
</evidence>
<reference evidence="2 3" key="1">
    <citation type="journal article" date="2020" name="Mol. Biol. Evol.">
        <title>Distinct Expression and Methylation Patterns for Genes with Different Fates following a Single Whole-Genome Duplication in Flowering Plants.</title>
        <authorList>
            <person name="Shi T."/>
            <person name="Rahmani R.S."/>
            <person name="Gugger P.F."/>
            <person name="Wang M."/>
            <person name="Li H."/>
            <person name="Zhang Y."/>
            <person name="Li Z."/>
            <person name="Wang Q."/>
            <person name="Van de Peer Y."/>
            <person name="Marchal K."/>
            <person name="Chen J."/>
        </authorList>
    </citation>
    <scope>NUCLEOTIDE SEQUENCE [LARGE SCALE GENOMIC DNA]</scope>
    <source>
        <tissue evidence="2">Leaf</tissue>
    </source>
</reference>
<comment type="caution">
    <text evidence="2">The sequence shown here is derived from an EMBL/GenBank/DDBJ whole genome shotgun (WGS) entry which is preliminary data.</text>
</comment>
<dbReference type="SUPFAM" id="SSF49562">
    <property type="entry name" value="C2 domain (Calcium/lipid-binding domain, CaLB)"/>
    <property type="match status" value="1"/>
</dbReference>
<name>A0A822Z485_NELNU</name>
<dbReference type="PANTHER" id="PTHR32246">
    <property type="entry name" value="INGRESSION PROTEIN FIC1"/>
    <property type="match status" value="1"/>
</dbReference>